<comment type="caution">
    <text evidence="2">The sequence shown here is derived from an EMBL/GenBank/DDBJ whole genome shotgun (WGS) entry which is preliminary data.</text>
</comment>
<feature type="compositionally biased region" description="Polar residues" evidence="1">
    <location>
        <begin position="21"/>
        <end position="31"/>
    </location>
</feature>
<gene>
    <name evidence="2" type="ORF">EYF80_035621</name>
</gene>
<evidence type="ECO:0000256" key="1">
    <source>
        <dbReference type="SAM" id="MobiDB-lite"/>
    </source>
</evidence>
<dbReference type="Proteomes" id="UP000314294">
    <property type="component" value="Unassembled WGS sequence"/>
</dbReference>
<proteinExistence type="predicted"/>
<keyword evidence="3" id="KW-1185">Reference proteome</keyword>
<name>A0A4Z2GN23_9TELE</name>
<reference evidence="2 3" key="1">
    <citation type="submission" date="2019-03" db="EMBL/GenBank/DDBJ databases">
        <title>First draft genome of Liparis tanakae, snailfish: a comprehensive survey of snailfish specific genes.</title>
        <authorList>
            <person name="Kim W."/>
            <person name="Song I."/>
            <person name="Jeong J.-H."/>
            <person name="Kim D."/>
            <person name="Kim S."/>
            <person name="Ryu S."/>
            <person name="Song J.Y."/>
            <person name="Lee S.K."/>
        </authorList>
    </citation>
    <scope>NUCLEOTIDE SEQUENCE [LARGE SCALE GENOMIC DNA]</scope>
    <source>
        <tissue evidence="2">Muscle</tissue>
    </source>
</reference>
<evidence type="ECO:0000313" key="2">
    <source>
        <dbReference type="EMBL" id="TNN54193.1"/>
    </source>
</evidence>
<protein>
    <submittedName>
        <fullName evidence="2">Uncharacterized protein</fullName>
    </submittedName>
</protein>
<dbReference type="AlphaFoldDB" id="A0A4Z2GN23"/>
<organism evidence="2 3">
    <name type="scientific">Liparis tanakae</name>
    <name type="common">Tanaka's snailfish</name>
    <dbReference type="NCBI Taxonomy" id="230148"/>
    <lineage>
        <taxon>Eukaryota</taxon>
        <taxon>Metazoa</taxon>
        <taxon>Chordata</taxon>
        <taxon>Craniata</taxon>
        <taxon>Vertebrata</taxon>
        <taxon>Euteleostomi</taxon>
        <taxon>Actinopterygii</taxon>
        <taxon>Neopterygii</taxon>
        <taxon>Teleostei</taxon>
        <taxon>Neoteleostei</taxon>
        <taxon>Acanthomorphata</taxon>
        <taxon>Eupercaria</taxon>
        <taxon>Perciformes</taxon>
        <taxon>Cottioidei</taxon>
        <taxon>Cottales</taxon>
        <taxon>Liparidae</taxon>
        <taxon>Liparis</taxon>
    </lineage>
</organism>
<evidence type="ECO:0000313" key="3">
    <source>
        <dbReference type="Proteomes" id="UP000314294"/>
    </source>
</evidence>
<dbReference type="EMBL" id="SRLO01000492">
    <property type="protein sequence ID" value="TNN54193.1"/>
    <property type="molecule type" value="Genomic_DNA"/>
</dbReference>
<feature type="region of interest" description="Disordered" evidence="1">
    <location>
        <begin position="1"/>
        <end position="51"/>
    </location>
</feature>
<sequence length="85" mass="8767">MSSLGAVKPPSDGGGRAPLSSDRTQPTGSSDKQPHFPADTGAGLNLGNGPRMAVEAATPSLCEIVLPGKRECTRAVIFSKHRTHS</sequence>
<accession>A0A4Z2GN23</accession>